<feature type="transmembrane region" description="Helical" evidence="11">
    <location>
        <begin position="48"/>
        <end position="70"/>
    </location>
</feature>
<dbReference type="PANTHER" id="PTHR30183:SF8">
    <property type="entry name" value="MOLYBDENUM TRANSPORT SYSTEM PERMEASE"/>
    <property type="match status" value="1"/>
</dbReference>
<gene>
    <name evidence="14" type="primary">modB</name>
    <name evidence="14" type="ORF">DN730_03120</name>
</gene>
<dbReference type="FunFam" id="1.10.3720.10:FF:000054">
    <property type="entry name" value="Molybdenum transport system permease"/>
    <property type="match status" value="1"/>
</dbReference>
<name>A0A370UE29_9GAMM</name>
<feature type="transmembrane region" description="Helical" evidence="11">
    <location>
        <begin position="149"/>
        <end position="174"/>
    </location>
</feature>
<evidence type="ECO:0000256" key="5">
    <source>
        <dbReference type="ARBA" id="ARBA00022475"/>
    </source>
</evidence>
<dbReference type="PROSITE" id="PS50928">
    <property type="entry name" value="ABC_TM1"/>
    <property type="match status" value="1"/>
</dbReference>
<evidence type="ECO:0000256" key="6">
    <source>
        <dbReference type="ARBA" id="ARBA00022505"/>
    </source>
</evidence>
<dbReference type="NCBIfam" id="TIGR02141">
    <property type="entry name" value="modB_ABC"/>
    <property type="match status" value="1"/>
</dbReference>
<keyword evidence="5" id="KW-1003">Cell membrane</keyword>
<evidence type="ECO:0000259" key="13">
    <source>
        <dbReference type="PROSITE" id="PS50928"/>
    </source>
</evidence>
<evidence type="ECO:0000313" key="14">
    <source>
        <dbReference type="EMBL" id="RDL46048.1"/>
    </source>
</evidence>
<dbReference type="RefSeq" id="WP_115466634.1">
    <property type="nucleotide sequence ID" value="NZ_QKRA01000001.1"/>
</dbReference>
<feature type="domain" description="ABC transmembrane type-1" evidence="13">
    <location>
        <begin position="11"/>
        <end position="215"/>
    </location>
</feature>
<reference evidence="14 15" key="1">
    <citation type="submission" date="2018-06" db="EMBL/GenBank/DDBJ databases">
        <title>Marinomonas sp. YLB-05 draft genome sequence.</title>
        <authorList>
            <person name="Yu L."/>
            <person name="Tang X."/>
        </authorList>
    </citation>
    <scope>NUCLEOTIDE SEQUENCE [LARGE SCALE GENOMIC DNA]</scope>
    <source>
        <strain evidence="14 15">YLB-05</strain>
    </source>
</reference>
<comment type="subcellular location">
    <subcellularLocation>
        <location evidence="2 12">Cell inner membrane</location>
        <topology evidence="2 12">Multi-pass membrane protein</topology>
    </subcellularLocation>
    <subcellularLocation>
        <location evidence="11">Cell membrane</location>
        <topology evidence="11">Multi-pass membrane protein</topology>
    </subcellularLocation>
</comment>
<dbReference type="Gene3D" id="1.10.3720.10">
    <property type="entry name" value="MetI-like"/>
    <property type="match status" value="1"/>
</dbReference>
<keyword evidence="7 12" id="KW-0997">Cell inner membrane</keyword>
<keyword evidence="4 11" id="KW-0813">Transport</keyword>
<feature type="transmembrane region" description="Helical" evidence="11">
    <location>
        <begin position="194"/>
        <end position="216"/>
    </location>
</feature>
<evidence type="ECO:0000256" key="1">
    <source>
        <dbReference type="ARBA" id="ARBA00002949"/>
    </source>
</evidence>
<dbReference type="EMBL" id="QKRA01000001">
    <property type="protein sequence ID" value="RDL46048.1"/>
    <property type="molecule type" value="Genomic_DNA"/>
</dbReference>
<feature type="transmembrane region" description="Helical" evidence="11">
    <location>
        <begin position="12"/>
        <end position="36"/>
    </location>
</feature>
<dbReference type="Pfam" id="PF00528">
    <property type="entry name" value="BPD_transp_1"/>
    <property type="match status" value="1"/>
</dbReference>
<dbReference type="PANTHER" id="PTHR30183">
    <property type="entry name" value="MOLYBDENUM TRANSPORT SYSTEM PERMEASE PROTEIN MODB"/>
    <property type="match status" value="1"/>
</dbReference>
<dbReference type="Proteomes" id="UP000254326">
    <property type="component" value="Unassembled WGS sequence"/>
</dbReference>
<dbReference type="CDD" id="cd06261">
    <property type="entry name" value="TM_PBP2"/>
    <property type="match status" value="1"/>
</dbReference>
<comment type="similarity">
    <text evidence="3 12">Belongs to the binding-protein-dependent transport system permease family. CysTW subfamily.</text>
</comment>
<evidence type="ECO:0000256" key="8">
    <source>
        <dbReference type="ARBA" id="ARBA00022692"/>
    </source>
</evidence>
<dbReference type="InterPro" id="IPR000515">
    <property type="entry name" value="MetI-like"/>
</dbReference>
<evidence type="ECO:0000256" key="3">
    <source>
        <dbReference type="ARBA" id="ARBA00007069"/>
    </source>
</evidence>
<keyword evidence="15" id="KW-1185">Reference proteome</keyword>
<comment type="function">
    <text evidence="1 12">Part of the binding-protein-dependent transport system for molybdenum; probably responsible for the translocation of the substrate across the membrane.</text>
</comment>
<protein>
    <recommendedName>
        <fullName evidence="12">Molybdenum transport system permease</fullName>
    </recommendedName>
</protein>
<evidence type="ECO:0000256" key="7">
    <source>
        <dbReference type="ARBA" id="ARBA00022519"/>
    </source>
</evidence>
<dbReference type="InterPro" id="IPR035906">
    <property type="entry name" value="MetI-like_sf"/>
</dbReference>
<feature type="transmembrane region" description="Helical" evidence="11">
    <location>
        <begin position="90"/>
        <end position="111"/>
    </location>
</feature>
<proteinExistence type="inferred from homology"/>
<dbReference type="InterPro" id="IPR011867">
    <property type="entry name" value="ModB_ABC"/>
</dbReference>
<accession>A0A370UE29</accession>
<evidence type="ECO:0000256" key="4">
    <source>
        <dbReference type="ARBA" id="ARBA00022448"/>
    </source>
</evidence>
<evidence type="ECO:0000256" key="11">
    <source>
        <dbReference type="RuleBase" id="RU363032"/>
    </source>
</evidence>
<keyword evidence="8 11" id="KW-0812">Transmembrane</keyword>
<evidence type="ECO:0000256" key="12">
    <source>
        <dbReference type="RuleBase" id="RU365097"/>
    </source>
</evidence>
<dbReference type="SUPFAM" id="SSF161098">
    <property type="entry name" value="MetI-like"/>
    <property type="match status" value="1"/>
</dbReference>
<evidence type="ECO:0000256" key="10">
    <source>
        <dbReference type="ARBA" id="ARBA00023136"/>
    </source>
</evidence>
<evidence type="ECO:0000256" key="2">
    <source>
        <dbReference type="ARBA" id="ARBA00004429"/>
    </source>
</evidence>
<organism evidence="14 15">
    <name type="scientific">Marinomonas piezotolerans</name>
    <dbReference type="NCBI Taxonomy" id="2213058"/>
    <lineage>
        <taxon>Bacteria</taxon>
        <taxon>Pseudomonadati</taxon>
        <taxon>Pseudomonadota</taxon>
        <taxon>Gammaproteobacteria</taxon>
        <taxon>Oceanospirillales</taxon>
        <taxon>Oceanospirillaceae</taxon>
        <taxon>Marinomonas</taxon>
    </lineage>
</organism>
<dbReference type="GO" id="GO:0005886">
    <property type="term" value="C:plasma membrane"/>
    <property type="evidence" value="ECO:0007669"/>
    <property type="project" value="UniProtKB-SubCell"/>
</dbReference>
<dbReference type="AlphaFoldDB" id="A0A370UE29"/>
<evidence type="ECO:0000256" key="9">
    <source>
        <dbReference type="ARBA" id="ARBA00022989"/>
    </source>
</evidence>
<keyword evidence="10 11" id="KW-0472">Membrane</keyword>
<dbReference type="GO" id="GO:0015098">
    <property type="term" value="F:molybdate ion transmembrane transporter activity"/>
    <property type="evidence" value="ECO:0007669"/>
    <property type="project" value="UniProtKB-UniRule"/>
</dbReference>
<comment type="caution">
    <text evidence="14">The sequence shown here is derived from an EMBL/GenBank/DDBJ whole genome shotgun (WGS) entry which is preliminary data.</text>
</comment>
<evidence type="ECO:0000313" key="15">
    <source>
        <dbReference type="Proteomes" id="UP000254326"/>
    </source>
</evidence>
<keyword evidence="9 11" id="KW-1133">Transmembrane helix</keyword>
<sequence length="230" mass="24987">MHLTEEDLQAIWLTLKLASTVTLLLLVIATPLAWWLGRTSSKFKAPIAALFSLPLILPPTVLGFYLLLAMGPNGWVGQLTQSLGIGLLPFTFWGLVVASIVYSLPFAVYPIQNAVEQLGDRPMEVAATLGAGPLDRFFNVALPLLKPGIFSAAVLTFAHTVGEFGIVLMIGGNIPNETRVIAVQMYDHVEALEYVEAHGLAALMLAFSFIVLLLLYGLRHKRNVPHGAMQ</sequence>
<dbReference type="OrthoDB" id="9795403at2"/>
<keyword evidence="6 12" id="KW-0500">Molybdenum</keyword>